<sequence length="381" mass="40253">MASDEGATSGKSPREGRGDPGLNALVSRLQQELSLKQRQLKEEIARNTRAKAQVELVNAIALAGEAVRQLLAAEARGDDLESPEPQSAVDALERQLHALKHAFDRGGNPAAGGAASTSTGTSASASADASAGACPSSSGGTAPSFGGGSDLSEAYSSTAPPAPGAPSRRPIGGPQRLTAGTMLRAMLALRHAERSRGEFIESWRGTVQELAMGMHRGGGRATQRFEELLHAGGVRFCAMFLFDDFALDLMVTDLETQRVCDASAAHWDRVAAGMQLSSDQVVMYGVFDRWWTATTETLQRKRRELAAAALAAPQDLEAQEAAASGLERVNSTYLVAAVSAFVVGTVALLRPEQVAECWVCSWPRLPLMTAILRALTKVNAL</sequence>
<gene>
    <name evidence="2" type="ORF">Rsub_11287</name>
</gene>
<dbReference type="Proteomes" id="UP000247498">
    <property type="component" value="Unassembled WGS sequence"/>
</dbReference>
<evidence type="ECO:0000313" key="3">
    <source>
        <dbReference type="Proteomes" id="UP000247498"/>
    </source>
</evidence>
<accession>A0A2V0PFV9</accession>
<organism evidence="2 3">
    <name type="scientific">Raphidocelis subcapitata</name>
    <dbReference type="NCBI Taxonomy" id="307507"/>
    <lineage>
        <taxon>Eukaryota</taxon>
        <taxon>Viridiplantae</taxon>
        <taxon>Chlorophyta</taxon>
        <taxon>core chlorophytes</taxon>
        <taxon>Chlorophyceae</taxon>
        <taxon>CS clade</taxon>
        <taxon>Sphaeropleales</taxon>
        <taxon>Selenastraceae</taxon>
        <taxon>Raphidocelis</taxon>
    </lineage>
</organism>
<dbReference type="InParanoid" id="A0A2V0PFV9"/>
<feature type="compositionally biased region" description="Low complexity" evidence="1">
    <location>
        <begin position="165"/>
        <end position="174"/>
    </location>
</feature>
<dbReference type="OrthoDB" id="556111at2759"/>
<feature type="region of interest" description="Disordered" evidence="1">
    <location>
        <begin position="1"/>
        <end position="22"/>
    </location>
</feature>
<proteinExistence type="predicted"/>
<evidence type="ECO:0000256" key="1">
    <source>
        <dbReference type="SAM" id="MobiDB-lite"/>
    </source>
</evidence>
<reference evidence="2 3" key="1">
    <citation type="journal article" date="2018" name="Sci. Rep.">
        <title>Raphidocelis subcapitata (=Pseudokirchneriella subcapitata) provides an insight into genome evolution and environmental adaptations in the Sphaeropleales.</title>
        <authorList>
            <person name="Suzuki S."/>
            <person name="Yamaguchi H."/>
            <person name="Nakajima N."/>
            <person name="Kawachi M."/>
        </authorList>
    </citation>
    <scope>NUCLEOTIDE SEQUENCE [LARGE SCALE GENOMIC DNA]</scope>
    <source>
        <strain evidence="2 3">NIES-35</strain>
    </source>
</reference>
<name>A0A2V0PFV9_9CHLO</name>
<feature type="compositionally biased region" description="Low complexity" evidence="1">
    <location>
        <begin position="106"/>
        <end position="144"/>
    </location>
</feature>
<dbReference type="EMBL" id="BDRX01000133">
    <property type="protein sequence ID" value="GBF98738.1"/>
    <property type="molecule type" value="Genomic_DNA"/>
</dbReference>
<dbReference type="AlphaFoldDB" id="A0A2V0PFV9"/>
<evidence type="ECO:0000313" key="2">
    <source>
        <dbReference type="EMBL" id="GBF98738.1"/>
    </source>
</evidence>
<comment type="caution">
    <text evidence="2">The sequence shown here is derived from an EMBL/GenBank/DDBJ whole genome shotgun (WGS) entry which is preliminary data.</text>
</comment>
<keyword evidence="3" id="KW-1185">Reference proteome</keyword>
<feature type="region of interest" description="Disordered" evidence="1">
    <location>
        <begin position="103"/>
        <end position="176"/>
    </location>
</feature>
<protein>
    <submittedName>
        <fullName evidence="2">Uncharacterized protein</fullName>
    </submittedName>
</protein>